<dbReference type="EMBL" id="WOAA01000010">
    <property type="protein sequence ID" value="MUG66978.1"/>
    <property type="molecule type" value="Genomic_DNA"/>
</dbReference>
<dbReference type="Proteomes" id="UP000435177">
    <property type="component" value="Unassembled WGS sequence"/>
</dbReference>
<accession>A0A268EMU7</accession>
<name>A0A268EMU7_9BACL</name>
<reference evidence="2 5" key="2">
    <citation type="submission" date="2019-11" db="EMBL/GenBank/DDBJ databases">
        <title>Draft genome sequences of five Paenibacillus species of dairy origin.</title>
        <authorList>
            <person name="Olajide A.M."/>
            <person name="Chen S."/>
            <person name="Lapointe G."/>
        </authorList>
    </citation>
    <scope>NUCLEOTIDE SEQUENCE [LARGE SCALE GENOMIC DNA]</scope>
    <source>
        <strain evidence="2 5">3CS1</strain>
    </source>
</reference>
<protein>
    <recommendedName>
        <fullName evidence="6">DUF2140 family protein</fullName>
    </recommendedName>
</protein>
<keyword evidence="1" id="KW-0472">Membrane</keyword>
<organism evidence="3 4">
    <name type="scientific">Paenibacillus campinasensis</name>
    <dbReference type="NCBI Taxonomy" id="66347"/>
    <lineage>
        <taxon>Bacteria</taxon>
        <taxon>Bacillati</taxon>
        <taxon>Bacillota</taxon>
        <taxon>Bacilli</taxon>
        <taxon>Bacillales</taxon>
        <taxon>Paenibacillaceae</taxon>
        <taxon>Paenibacillus</taxon>
    </lineage>
</organism>
<keyword evidence="5" id="KW-1185">Reference proteome</keyword>
<proteinExistence type="predicted"/>
<evidence type="ECO:0000313" key="2">
    <source>
        <dbReference type="EMBL" id="MUG66978.1"/>
    </source>
</evidence>
<dbReference type="OrthoDB" id="2664080at2"/>
<keyword evidence="1" id="KW-1133">Transmembrane helix</keyword>
<dbReference type="EMBL" id="NPBY01000057">
    <property type="protein sequence ID" value="PAD74433.1"/>
    <property type="molecule type" value="Genomic_DNA"/>
</dbReference>
<gene>
    <name evidence="3" type="ORF">CHH67_17955</name>
    <name evidence="2" type="ORF">GNP94_13290</name>
</gene>
<dbReference type="AlphaFoldDB" id="A0A268EMU7"/>
<evidence type="ECO:0000313" key="4">
    <source>
        <dbReference type="Proteomes" id="UP000215596"/>
    </source>
</evidence>
<evidence type="ECO:0008006" key="6">
    <source>
        <dbReference type="Google" id="ProtNLM"/>
    </source>
</evidence>
<reference evidence="3 4" key="1">
    <citation type="submission" date="2017-07" db="EMBL/GenBank/DDBJ databases">
        <title>Isolation and whole genome analysis of endospore-forming bacteria from heroin.</title>
        <authorList>
            <person name="Kalinowski J."/>
            <person name="Ahrens B."/>
            <person name="Al-Dilaimi A."/>
            <person name="Winkler A."/>
            <person name="Wibberg D."/>
            <person name="Schleenbecker U."/>
            <person name="Ruckert C."/>
            <person name="Wolfel R."/>
            <person name="Grass G."/>
        </authorList>
    </citation>
    <scope>NUCLEOTIDE SEQUENCE [LARGE SCALE GENOMIC DNA]</scope>
    <source>
        <strain evidence="3 4">7537-G1</strain>
    </source>
</reference>
<feature type="transmembrane region" description="Helical" evidence="1">
    <location>
        <begin position="12"/>
        <end position="31"/>
    </location>
</feature>
<evidence type="ECO:0000313" key="3">
    <source>
        <dbReference type="EMBL" id="PAD74433.1"/>
    </source>
</evidence>
<comment type="caution">
    <text evidence="3">The sequence shown here is derived from an EMBL/GenBank/DDBJ whole genome shotgun (WGS) entry which is preliminary data.</text>
</comment>
<dbReference type="RefSeq" id="WP_095266583.1">
    <property type="nucleotide sequence ID" value="NZ_NPBY01000057.1"/>
</dbReference>
<dbReference type="Proteomes" id="UP000215596">
    <property type="component" value="Unassembled WGS sequence"/>
</dbReference>
<keyword evidence="1" id="KW-0812">Transmembrane</keyword>
<evidence type="ECO:0000256" key="1">
    <source>
        <dbReference type="SAM" id="Phobius"/>
    </source>
</evidence>
<evidence type="ECO:0000313" key="5">
    <source>
        <dbReference type="Proteomes" id="UP000435177"/>
    </source>
</evidence>
<sequence length="192" mass="21803">MSRPRKRRGGIWLTLLILIIAILGAGVWFISPTQKLDLGYRAVDFKPKLLQMVETREAQMILTPEEVGNLSKKNLIQYLREHDLGVEITGAAFRMDGDTMLADINGRWGLLPFGALLQFHMTADGSFIYLKHEATTIRGVDVPTSWFHLSDIQVSLKEHLPDLVTVRDVEFLQDGMKLSFKLDWTSLPLLLK</sequence>